<feature type="signal peptide" evidence="2">
    <location>
        <begin position="1"/>
        <end position="20"/>
    </location>
</feature>
<protein>
    <recommendedName>
        <fullName evidence="3">Peptidase S74 domain-containing protein</fullName>
    </recommendedName>
</protein>
<evidence type="ECO:0000259" key="3">
    <source>
        <dbReference type="PROSITE" id="PS51688"/>
    </source>
</evidence>
<dbReference type="Pfam" id="PF13884">
    <property type="entry name" value="Peptidase_S74"/>
    <property type="match status" value="1"/>
</dbReference>
<feature type="coiled-coil region" evidence="1">
    <location>
        <begin position="313"/>
        <end position="364"/>
    </location>
</feature>
<dbReference type="PROSITE" id="PS51688">
    <property type="entry name" value="ICA"/>
    <property type="match status" value="1"/>
</dbReference>
<dbReference type="InterPro" id="IPR030392">
    <property type="entry name" value="S74_ICA"/>
</dbReference>
<keyword evidence="1" id="KW-0175">Coiled coil</keyword>
<name>A0A7V2ZIG8_9BACT</name>
<dbReference type="AlphaFoldDB" id="A0A7V2ZIG8"/>
<gene>
    <name evidence="4" type="ORF">ENS31_03710</name>
</gene>
<feature type="chain" id="PRO_5030762015" description="Peptidase S74 domain-containing protein" evidence="2">
    <location>
        <begin position="21"/>
        <end position="371"/>
    </location>
</feature>
<reference evidence="4" key="1">
    <citation type="journal article" date="2020" name="mSystems">
        <title>Genome- and Community-Level Interaction Insights into Carbon Utilization and Element Cycling Functions of Hydrothermarchaeota in Hydrothermal Sediment.</title>
        <authorList>
            <person name="Zhou Z."/>
            <person name="Liu Y."/>
            <person name="Xu W."/>
            <person name="Pan J."/>
            <person name="Luo Z.H."/>
            <person name="Li M."/>
        </authorList>
    </citation>
    <scope>NUCLEOTIDE SEQUENCE [LARGE SCALE GENOMIC DNA]</scope>
    <source>
        <strain evidence="4">SpSt-479</strain>
    </source>
</reference>
<organism evidence="4">
    <name type="scientific">Ignavibacterium album</name>
    <dbReference type="NCBI Taxonomy" id="591197"/>
    <lineage>
        <taxon>Bacteria</taxon>
        <taxon>Pseudomonadati</taxon>
        <taxon>Ignavibacteriota</taxon>
        <taxon>Ignavibacteria</taxon>
        <taxon>Ignavibacteriales</taxon>
        <taxon>Ignavibacteriaceae</taxon>
        <taxon>Ignavibacterium</taxon>
    </lineage>
</organism>
<accession>A0A7V2ZIG8</accession>
<evidence type="ECO:0000256" key="2">
    <source>
        <dbReference type="SAM" id="SignalP"/>
    </source>
</evidence>
<dbReference type="EMBL" id="DSUJ01000008">
    <property type="protein sequence ID" value="HFI90624.1"/>
    <property type="molecule type" value="Genomic_DNA"/>
</dbReference>
<sequence>MQSLNILIALTFVLTSVSIAQNIEAKIGNLGNFSVKDPNGSDIFKVTHEDYDVLVNGNIRLKNTTQYNIGMIWKDGYSFLHNYSAPNTQGGNTFLGVRAGNTAPEGSGNQKSFNTAVGEKSLISLSLGESNTAVGYSALFSNTNGVFNTAVGREALVNNSTGQANTTIGAFAGDNITTGVNNIVIGYAAQSSSGTVSNQITLGNNQITSLRCNVTSISSLSDARDKKNIRDLSLGLNFLMKIKPREFNWDKREWYDDKNNDGSKMSETPTAGFIAQEFDEVQNSEHAEWLNLVLKDNPERLEATYGNLLPVMVKAIQDLKTEKDNEIASLKSENLQLKKELDALKEVQMRLAKLEQMMNSVEVKFSSNTGE</sequence>
<feature type="domain" description="Peptidase S74" evidence="3">
    <location>
        <begin position="221"/>
        <end position="334"/>
    </location>
</feature>
<evidence type="ECO:0000256" key="1">
    <source>
        <dbReference type="SAM" id="Coils"/>
    </source>
</evidence>
<comment type="caution">
    <text evidence="4">The sequence shown here is derived from an EMBL/GenBank/DDBJ whole genome shotgun (WGS) entry which is preliminary data.</text>
</comment>
<keyword evidence="2" id="KW-0732">Signal</keyword>
<evidence type="ECO:0000313" key="4">
    <source>
        <dbReference type="EMBL" id="HFI90624.1"/>
    </source>
</evidence>
<proteinExistence type="predicted"/>